<dbReference type="RefSeq" id="WP_013764927.1">
    <property type="nucleotide sequence ID" value="NC_015510.1"/>
</dbReference>
<keyword evidence="2" id="KW-0732">Signal</keyword>
<evidence type="ECO:0000256" key="2">
    <source>
        <dbReference type="SAM" id="SignalP"/>
    </source>
</evidence>
<dbReference type="InterPro" id="IPR012334">
    <property type="entry name" value="Pectin_lyas_fold"/>
</dbReference>
<sequence length="414" mass="43889">MKKTGTLLIGFLLLNLGIAGAADVKTGERVTLSQDAPHNVYVAGGKVNVNAKVHGDLVGAGGEIRINGNTQQDVLLAGGQIRLDAQSEGDVRILGGEIRISQNVKGDLTVTGGQIRIDEGVIIGGDLIVAGGEVKLNGDVLGKIHIAGGKLYLNGNVEGGIEAKAGFIEINGRVNGECELASQKLILGDKAFFAGNVKYWTKHHSPSFSGKLADGVKATYHAGLKTDWLDQDYDMGDMSHKIKRGVGFFQIFSGLLMTFLLIAFGDKMFTRYSGQASKNLGPAFGLGVMLLIGIPIISGVAFVTIIGIPLGVIGMGAYGIMMSMSVALPAVIGAYEWRKLKDQNWSRGGITLVAIGLFLGLRLAAKIPVFGWLLAFFATAVAFGYIYMIIRKKIEPSAEASNQSDEDKDGEDFV</sequence>
<evidence type="ECO:0000313" key="3">
    <source>
        <dbReference type="EMBL" id="AEE50378.1"/>
    </source>
</evidence>
<dbReference type="HOGENOM" id="CLU_663530_0_0_10"/>
<accession>F4KXK7</accession>
<dbReference type="OrthoDB" id="1172790at2"/>
<dbReference type="eggNOG" id="COG1664">
    <property type="taxonomic scope" value="Bacteria"/>
</dbReference>
<feature type="chain" id="PRO_5003310429" description="Polymer-forming cytoskeletal protein" evidence="2">
    <location>
        <begin position="22"/>
        <end position="414"/>
    </location>
</feature>
<dbReference type="Proteomes" id="UP000008461">
    <property type="component" value="Chromosome"/>
</dbReference>
<evidence type="ECO:0000313" key="4">
    <source>
        <dbReference type="Proteomes" id="UP000008461"/>
    </source>
</evidence>
<feature type="transmembrane region" description="Helical" evidence="1">
    <location>
        <begin position="316"/>
        <end position="335"/>
    </location>
</feature>
<feature type="transmembrane region" description="Helical" evidence="1">
    <location>
        <begin position="245"/>
        <end position="264"/>
    </location>
</feature>
<keyword evidence="4" id="KW-1185">Reference proteome</keyword>
<reference evidence="3 4" key="1">
    <citation type="journal article" date="2011" name="Stand. Genomic Sci.">
        <title>Complete genome sequence of Haliscomenobacter hydrossis type strain (O).</title>
        <authorList>
            <consortium name="US DOE Joint Genome Institute (JGI-PGF)"/>
            <person name="Daligault H."/>
            <person name="Lapidus A."/>
            <person name="Zeytun A."/>
            <person name="Nolan M."/>
            <person name="Lucas S."/>
            <person name="Del Rio T.G."/>
            <person name="Tice H."/>
            <person name="Cheng J.F."/>
            <person name="Tapia R."/>
            <person name="Han C."/>
            <person name="Goodwin L."/>
            <person name="Pitluck S."/>
            <person name="Liolios K."/>
            <person name="Pagani I."/>
            <person name="Ivanova N."/>
            <person name="Huntemann M."/>
            <person name="Mavromatis K."/>
            <person name="Mikhailova N."/>
            <person name="Pati A."/>
            <person name="Chen A."/>
            <person name="Palaniappan K."/>
            <person name="Land M."/>
            <person name="Hauser L."/>
            <person name="Brambilla E.M."/>
            <person name="Rohde M."/>
            <person name="Verbarg S."/>
            <person name="Goker M."/>
            <person name="Bristow J."/>
            <person name="Eisen J.A."/>
            <person name="Markowitz V."/>
            <person name="Hugenholtz P."/>
            <person name="Kyrpides N.C."/>
            <person name="Klenk H.P."/>
            <person name="Woyke T."/>
        </authorList>
    </citation>
    <scope>NUCLEOTIDE SEQUENCE [LARGE SCALE GENOMIC DNA]</scope>
    <source>
        <strain evidence="4">ATCC 27775 / DSM 1100 / LMG 10767 / O</strain>
    </source>
</reference>
<gene>
    <name evidence="3" type="ordered locus">Halhy_2505</name>
</gene>
<keyword evidence="1" id="KW-0812">Transmembrane</keyword>
<keyword evidence="1" id="KW-0472">Membrane</keyword>
<evidence type="ECO:0008006" key="5">
    <source>
        <dbReference type="Google" id="ProtNLM"/>
    </source>
</evidence>
<feature type="signal peptide" evidence="2">
    <location>
        <begin position="1"/>
        <end position="21"/>
    </location>
</feature>
<name>F4KXK7_HALH1</name>
<dbReference type="AlphaFoldDB" id="F4KXK7"/>
<evidence type="ECO:0000256" key="1">
    <source>
        <dbReference type="SAM" id="Phobius"/>
    </source>
</evidence>
<feature type="transmembrane region" description="Helical" evidence="1">
    <location>
        <begin position="284"/>
        <end position="310"/>
    </location>
</feature>
<keyword evidence="1" id="KW-1133">Transmembrane helix</keyword>
<feature type="transmembrane region" description="Helical" evidence="1">
    <location>
        <begin position="370"/>
        <end position="390"/>
    </location>
</feature>
<organism evidence="3 4">
    <name type="scientific">Haliscomenobacter hydrossis (strain ATCC 27775 / DSM 1100 / LMG 10767 / O)</name>
    <dbReference type="NCBI Taxonomy" id="760192"/>
    <lineage>
        <taxon>Bacteria</taxon>
        <taxon>Pseudomonadati</taxon>
        <taxon>Bacteroidota</taxon>
        <taxon>Saprospiria</taxon>
        <taxon>Saprospirales</taxon>
        <taxon>Haliscomenobacteraceae</taxon>
        <taxon>Haliscomenobacter</taxon>
    </lineage>
</organism>
<dbReference type="Gene3D" id="2.160.20.10">
    <property type="entry name" value="Single-stranded right-handed beta-helix, Pectin lyase-like"/>
    <property type="match status" value="1"/>
</dbReference>
<protein>
    <recommendedName>
        <fullName evidence="5">Polymer-forming cytoskeletal protein</fullName>
    </recommendedName>
</protein>
<dbReference type="EMBL" id="CP002691">
    <property type="protein sequence ID" value="AEE50378.1"/>
    <property type="molecule type" value="Genomic_DNA"/>
</dbReference>
<dbReference type="KEGG" id="hhy:Halhy_2505"/>
<feature type="transmembrane region" description="Helical" evidence="1">
    <location>
        <begin position="347"/>
        <end position="364"/>
    </location>
</feature>
<dbReference type="STRING" id="760192.Halhy_2505"/>
<proteinExistence type="predicted"/>
<reference key="2">
    <citation type="submission" date="2011-04" db="EMBL/GenBank/DDBJ databases">
        <title>Complete sequence of chromosome of Haliscomenobacter hydrossis DSM 1100.</title>
        <authorList>
            <consortium name="US DOE Joint Genome Institute (JGI-PGF)"/>
            <person name="Lucas S."/>
            <person name="Han J."/>
            <person name="Lapidus A."/>
            <person name="Bruce D."/>
            <person name="Goodwin L."/>
            <person name="Pitluck S."/>
            <person name="Peters L."/>
            <person name="Kyrpides N."/>
            <person name="Mavromatis K."/>
            <person name="Ivanova N."/>
            <person name="Ovchinnikova G."/>
            <person name="Pagani I."/>
            <person name="Daligault H."/>
            <person name="Detter J.C."/>
            <person name="Han C."/>
            <person name="Land M."/>
            <person name="Hauser L."/>
            <person name="Markowitz V."/>
            <person name="Cheng J.-F."/>
            <person name="Hugenholtz P."/>
            <person name="Woyke T."/>
            <person name="Wu D."/>
            <person name="Verbarg S."/>
            <person name="Frueling A."/>
            <person name="Brambilla E."/>
            <person name="Klenk H.-P."/>
            <person name="Eisen J.A."/>
        </authorList>
    </citation>
    <scope>NUCLEOTIDE SEQUENCE</scope>
    <source>
        <strain>DSM 1100</strain>
    </source>
</reference>